<dbReference type="AlphaFoldDB" id="A0AAV2IIK5"/>
<keyword evidence="2" id="KW-0727">SH2 domain</keyword>
<dbReference type="InterPro" id="IPR051853">
    <property type="entry name" value="SH2-Ras-GEF_adapter"/>
</dbReference>
<feature type="compositionally biased region" description="Polar residues" evidence="3">
    <location>
        <begin position="553"/>
        <end position="572"/>
    </location>
</feature>
<evidence type="ECO:0000256" key="2">
    <source>
        <dbReference type="PROSITE-ProRule" id="PRU00191"/>
    </source>
</evidence>
<dbReference type="SUPFAM" id="SSF55550">
    <property type="entry name" value="SH2 domain"/>
    <property type="match status" value="1"/>
</dbReference>
<feature type="compositionally biased region" description="Basic and acidic residues" evidence="3">
    <location>
        <begin position="328"/>
        <end position="345"/>
    </location>
</feature>
<dbReference type="CDD" id="cd09487">
    <property type="entry name" value="SAM_superfamily"/>
    <property type="match status" value="1"/>
</dbReference>
<dbReference type="Proteomes" id="UP001497497">
    <property type="component" value="Unassembled WGS sequence"/>
</dbReference>
<dbReference type="InterPro" id="IPR001895">
    <property type="entry name" value="RASGEF_cat_dom"/>
</dbReference>
<dbReference type="SUPFAM" id="SSF47769">
    <property type="entry name" value="SAM/Pointed domain"/>
    <property type="match status" value="1"/>
</dbReference>
<dbReference type="FunFam" id="3.30.505.10:FF:000013">
    <property type="entry name" value="SH2 domain-containing protein 3C isoform X1"/>
    <property type="match status" value="1"/>
</dbReference>
<dbReference type="InterPro" id="IPR036964">
    <property type="entry name" value="RASGEF_cat_dom_sf"/>
</dbReference>
<dbReference type="PROSITE" id="PS50105">
    <property type="entry name" value="SAM_DOMAIN"/>
    <property type="match status" value="1"/>
</dbReference>
<feature type="domain" description="SAM" evidence="6">
    <location>
        <begin position="35"/>
        <end position="92"/>
    </location>
</feature>
<dbReference type="InterPro" id="IPR000980">
    <property type="entry name" value="SH2"/>
</dbReference>
<dbReference type="Gene3D" id="3.30.505.10">
    <property type="entry name" value="SH2 domain"/>
    <property type="match status" value="1"/>
</dbReference>
<dbReference type="SMART" id="SM00454">
    <property type="entry name" value="SAM"/>
    <property type="match status" value="1"/>
</dbReference>
<dbReference type="InterPro" id="IPR013761">
    <property type="entry name" value="SAM/pointed_sf"/>
</dbReference>
<feature type="compositionally biased region" description="Polar residues" evidence="3">
    <location>
        <begin position="389"/>
        <end position="399"/>
    </location>
</feature>
<feature type="compositionally biased region" description="Polar residues" evidence="3">
    <location>
        <begin position="314"/>
        <end position="327"/>
    </location>
</feature>
<keyword evidence="8" id="KW-1185">Reference proteome</keyword>
<feature type="region of interest" description="Disordered" evidence="3">
    <location>
        <begin position="523"/>
        <end position="594"/>
    </location>
</feature>
<dbReference type="InterPro" id="IPR023578">
    <property type="entry name" value="Ras_GEF_dom_sf"/>
</dbReference>
<dbReference type="SUPFAM" id="SSF48366">
    <property type="entry name" value="Ras GEF"/>
    <property type="match status" value="1"/>
</dbReference>
<feature type="domain" description="Ras-GEF" evidence="5">
    <location>
        <begin position="676"/>
        <end position="944"/>
    </location>
</feature>
<evidence type="ECO:0000259" key="6">
    <source>
        <dbReference type="PROSITE" id="PS50105"/>
    </source>
</evidence>
<gene>
    <name evidence="7" type="ORF">GSLYS_00019875001</name>
</gene>
<feature type="region of interest" description="Disordered" evidence="3">
    <location>
        <begin position="104"/>
        <end position="126"/>
    </location>
</feature>
<comment type="caution">
    <text evidence="7">The sequence shown here is derived from an EMBL/GenBank/DDBJ whole genome shotgun (WGS) entry which is preliminary data.</text>
</comment>
<keyword evidence="1" id="KW-0344">Guanine-nucleotide releasing factor</keyword>
<dbReference type="InterPro" id="IPR036860">
    <property type="entry name" value="SH2_dom_sf"/>
</dbReference>
<protein>
    <recommendedName>
        <fullName evidence="9">Breast cancer anti-estrogen resistance protein 3</fullName>
    </recommendedName>
</protein>
<feature type="compositionally biased region" description="Low complexity" evidence="3">
    <location>
        <begin position="110"/>
        <end position="120"/>
    </location>
</feature>
<dbReference type="Pfam" id="PF00536">
    <property type="entry name" value="SAM_1"/>
    <property type="match status" value="1"/>
</dbReference>
<evidence type="ECO:0000259" key="4">
    <source>
        <dbReference type="PROSITE" id="PS50001"/>
    </source>
</evidence>
<evidence type="ECO:0000313" key="8">
    <source>
        <dbReference type="Proteomes" id="UP001497497"/>
    </source>
</evidence>
<accession>A0AAV2IIK5</accession>
<evidence type="ECO:0000313" key="7">
    <source>
        <dbReference type="EMBL" id="CAL1546498.1"/>
    </source>
</evidence>
<dbReference type="InterPro" id="IPR001660">
    <property type="entry name" value="SAM"/>
</dbReference>
<evidence type="ECO:0008006" key="9">
    <source>
        <dbReference type="Google" id="ProtNLM"/>
    </source>
</evidence>
<feature type="compositionally biased region" description="Polar residues" evidence="3">
    <location>
        <begin position="286"/>
        <end position="306"/>
    </location>
</feature>
<dbReference type="PROSITE" id="PS50001">
    <property type="entry name" value="SH2"/>
    <property type="match status" value="1"/>
</dbReference>
<dbReference type="EMBL" id="CAXITT010000819">
    <property type="protein sequence ID" value="CAL1546498.1"/>
    <property type="molecule type" value="Genomic_DNA"/>
</dbReference>
<proteinExistence type="predicted"/>
<dbReference type="PANTHER" id="PTHR14247:SF8">
    <property type="entry name" value="RAS-GEF DOMAIN-CONTAINING PROTEIN"/>
    <property type="match status" value="1"/>
</dbReference>
<organism evidence="7 8">
    <name type="scientific">Lymnaea stagnalis</name>
    <name type="common">Great pond snail</name>
    <name type="synonym">Helix stagnalis</name>
    <dbReference type="NCBI Taxonomy" id="6523"/>
    <lineage>
        <taxon>Eukaryota</taxon>
        <taxon>Metazoa</taxon>
        <taxon>Spiralia</taxon>
        <taxon>Lophotrochozoa</taxon>
        <taxon>Mollusca</taxon>
        <taxon>Gastropoda</taxon>
        <taxon>Heterobranchia</taxon>
        <taxon>Euthyneura</taxon>
        <taxon>Panpulmonata</taxon>
        <taxon>Hygrophila</taxon>
        <taxon>Lymnaeoidea</taxon>
        <taxon>Lymnaeidae</taxon>
        <taxon>Lymnaea</taxon>
    </lineage>
</organism>
<dbReference type="GO" id="GO:0007264">
    <property type="term" value="P:small GTPase-mediated signal transduction"/>
    <property type="evidence" value="ECO:0007669"/>
    <property type="project" value="InterPro"/>
</dbReference>
<feature type="compositionally biased region" description="Pro residues" evidence="3">
    <location>
        <begin position="529"/>
        <end position="544"/>
    </location>
</feature>
<evidence type="ECO:0000259" key="5">
    <source>
        <dbReference type="PROSITE" id="PS50009"/>
    </source>
</evidence>
<dbReference type="SMART" id="SM00147">
    <property type="entry name" value="RasGEF"/>
    <property type="match status" value="1"/>
</dbReference>
<sequence>MHGMDKTSSRMSLQRQVLDSDYRRKKKMAGRHIAIDTWLEALNMSDYFHLFHQYGGVEDLLYVSESEIKELGIKNGAHRAKIVSSLRILRDKYEKGRVTGSGLFSLQRTPSFPSSSEPNSPTAPYPDYQHVIASPEKLQLDLQRELAGDPLELRSRPWYHGNISRQRAELIVVNNGDFLVRDCISKPGDFVLTCKWKGTPLNFMINSLVGDCAPGSLPTISYQFEEDAFPTIQQLIVHYQQRGKPVTQVSGAILKTPISRSMPLSYYDTKYGALINFASGIYSTPDHSPKSSPFVTPAESPTSSPDMSRRGQRWTGSQPILNIIDSTDQTHGKRDSRPSSLDRCDSLPVINVTTPAGLVESSEPHDQHNSLRPPIVHARSGSAPALMPESTTNGTSPKKFSTLGRRKLAPASSESELSNPAPPKPSRIPSVKYKQKPTVVVRKIHVEDDDRDYSDYEQVKQQPSWLHGDVSQFEHVAYRHSPQNSSSEPQKGRKGNRVNREKLFLPAQPVDPNVQNLNISNALLSPTRGLPPNPQDLDNPPPSPTYQIVARSRSFQLSNPQSNCDNNSNQITGKGYQTLPSKSSRLKASRSRLASDNVNTERGFGDYDVPREHDNDIFGCHENSELWKMRKITKPPKTCLSAIAVETFQSSLLPKVHKALDPSVLLTVKTLLLNKTPRAIAMHVTKYDLNFFTVTCDKDLGLGVSSGLELITLPHGRQLRQDAIERWECLRLFSMVTLLTCQTVTERAKILSLWIQTCLELKIATGNLYSFTAIMSALAGSQVNRLTDTWLVLRQNHTASAYNFDTKLRPAYKSLNDGSSDLPLNNETVPYVTPVCQLLEREVEGILLDYFWEKGLDPVGSAIDVLLAHLDTARVVASQGNLYRVNGSTLMTNFSPDPDLAQLVCPEFHLLVMWGEKGCGARRRDRVDKLEQILSLLTQKIQVPGDDGTEV</sequence>
<evidence type="ECO:0000256" key="1">
    <source>
        <dbReference type="PROSITE-ProRule" id="PRU00168"/>
    </source>
</evidence>
<reference evidence="7 8" key="1">
    <citation type="submission" date="2024-04" db="EMBL/GenBank/DDBJ databases">
        <authorList>
            <consortium name="Genoscope - CEA"/>
            <person name="William W."/>
        </authorList>
    </citation>
    <scope>NUCLEOTIDE SEQUENCE [LARGE SCALE GENOMIC DNA]</scope>
</reference>
<dbReference type="PRINTS" id="PR00401">
    <property type="entry name" value="SH2DOMAIN"/>
</dbReference>
<dbReference type="GO" id="GO:0005085">
    <property type="term" value="F:guanyl-nucleotide exchange factor activity"/>
    <property type="evidence" value="ECO:0007669"/>
    <property type="project" value="UniProtKB-KW"/>
</dbReference>
<dbReference type="Gene3D" id="1.10.840.10">
    <property type="entry name" value="Ras guanine-nucleotide exchange factors catalytic domain"/>
    <property type="match status" value="1"/>
</dbReference>
<dbReference type="Gene3D" id="1.10.150.50">
    <property type="entry name" value="Transcription Factor, Ets-1"/>
    <property type="match status" value="1"/>
</dbReference>
<dbReference type="Pfam" id="PF00617">
    <property type="entry name" value="RasGEF"/>
    <property type="match status" value="1"/>
</dbReference>
<evidence type="ECO:0000256" key="3">
    <source>
        <dbReference type="SAM" id="MobiDB-lite"/>
    </source>
</evidence>
<dbReference type="Pfam" id="PF00017">
    <property type="entry name" value="SH2"/>
    <property type="match status" value="1"/>
</dbReference>
<feature type="region of interest" description="Disordered" evidence="3">
    <location>
        <begin position="286"/>
        <end position="434"/>
    </location>
</feature>
<dbReference type="PROSITE" id="PS50009">
    <property type="entry name" value="RASGEF_CAT"/>
    <property type="match status" value="1"/>
</dbReference>
<name>A0AAV2IIK5_LYMST</name>
<feature type="domain" description="SH2" evidence="4">
    <location>
        <begin position="158"/>
        <end position="258"/>
    </location>
</feature>
<dbReference type="SMART" id="SM00252">
    <property type="entry name" value="SH2"/>
    <property type="match status" value="1"/>
</dbReference>
<dbReference type="PANTHER" id="PTHR14247">
    <property type="entry name" value="BREAST CANCER ANTI-ESTROGEN RESISTANCE PROTEIN 3 HOMOLOG-LIKE PROTEIN"/>
    <property type="match status" value="1"/>
</dbReference>